<protein>
    <submittedName>
        <fullName evidence="4">23S rRNA (Guanosine(2251)-2'-O)-methyltransferase RlmB</fullName>
    </submittedName>
</protein>
<dbReference type="Pfam" id="PF00588">
    <property type="entry name" value="SpoU_methylase"/>
    <property type="match status" value="1"/>
</dbReference>
<proteinExistence type="predicted"/>
<dbReference type="GO" id="GO:0032259">
    <property type="term" value="P:methylation"/>
    <property type="evidence" value="ECO:0007669"/>
    <property type="project" value="UniProtKB-KW"/>
</dbReference>
<dbReference type="GO" id="GO:0003723">
    <property type="term" value="F:RNA binding"/>
    <property type="evidence" value="ECO:0007669"/>
    <property type="project" value="InterPro"/>
</dbReference>
<dbReference type="InterPro" id="IPR004441">
    <property type="entry name" value="rRNA_MeTrfase_TrmH"/>
</dbReference>
<evidence type="ECO:0000313" key="5">
    <source>
        <dbReference type="Proteomes" id="UP001060919"/>
    </source>
</evidence>
<evidence type="ECO:0000256" key="1">
    <source>
        <dbReference type="ARBA" id="ARBA00022603"/>
    </source>
</evidence>
<dbReference type="GO" id="GO:0005829">
    <property type="term" value="C:cytosol"/>
    <property type="evidence" value="ECO:0007669"/>
    <property type="project" value="TreeGrafter"/>
</dbReference>
<dbReference type="InterPro" id="IPR029028">
    <property type="entry name" value="Alpha/beta_knot_MTases"/>
</dbReference>
<dbReference type="SUPFAM" id="SSF55315">
    <property type="entry name" value="L30e-like"/>
    <property type="match status" value="1"/>
</dbReference>
<dbReference type="GO" id="GO:0006396">
    <property type="term" value="P:RNA processing"/>
    <property type="evidence" value="ECO:0007669"/>
    <property type="project" value="InterPro"/>
</dbReference>
<dbReference type="PANTHER" id="PTHR46429">
    <property type="entry name" value="23S RRNA (GUANOSINE-2'-O-)-METHYLTRANSFERASE RLMB"/>
    <property type="match status" value="1"/>
</dbReference>
<keyword evidence="1" id="KW-0489">Methyltransferase</keyword>
<dbReference type="InterPro" id="IPR001537">
    <property type="entry name" value="SpoU_MeTrfase"/>
</dbReference>
<dbReference type="Proteomes" id="UP001060919">
    <property type="component" value="Chromosome"/>
</dbReference>
<reference evidence="4" key="1">
    <citation type="submission" date="2022-09" db="EMBL/GenBank/DDBJ databases">
        <title>Aureispira anguillicida sp. nov., isolated from Leptocephalus of Japanese eel Anguilla japonica.</title>
        <authorList>
            <person name="Yuasa K."/>
            <person name="Mekata T."/>
            <person name="Ikunari K."/>
        </authorList>
    </citation>
    <scope>NUCLEOTIDE SEQUENCE</scope>
    <source>
        <strain evidence="4">EL160426</strain>
    </source>
</reference>
<dbReference type="Pfam" id="PF08032">
    <property type="entry name" value="SpoU_sub_bind"/>
    <property type="match status" value="1"/>
</dbReference>
<dbReference type="EMBL" id="AP026867">
    <property type="protein sequence ID" value="BDS14139.1"/>
    <property type="molecule type" value="Genomic_DNA"/>
</dbReference>
<dbReference type="SUPFAM" id="SSF75217">
    <property type="entry name" value="alpha/beta knot"/>
    <property type="match status" value="1"/>
</dbReference>
<dbReference type="AlphaFoldDB" id="A0A916DUH4"/>
<dbReference type="RefSeq" id="WP_264789370.1">
    <property type="nucleotide sequence ID" value="NZ_AP026867.1"/>
</dbReference>
<dbReference type="GO" id="GO:0008173">
    <property type="term" value="F:RNA methyltransferase activity"/>
    <property type="evidence" value="ECO:0007669"/>
    <property type="project" value="InterPro"/>
</dbReference>
<dbReference type="CDD" id="cd18103">
    <property type="entry name" value="SpoU-like_RlmB"/>
    <property type="match status" value="1"/>
</dbReference>
<evidence type="ECO:0000256" key="2">
    <source>
        <dbReference type="ARBA" id="ARBA00022679"/>
    </source>
</evidence>
<evidence type="ECO:0000313" key="4">
    <source>
        <dbReference type="EMBL" id="BDS14139.1"/>
    </source>
</evidence>
<dbReference type="InterPro" id="IPR013123">
    <property type="entry name" value="SpoU_subst-bd"/>
</dbReference>
<dbReference type="KEGG" id="aup:AsAng_0049110"/>
<evidence type="ECO:0000259" key="3">
    <source>
        <dbReference type="SMART" id="SM00967"/>
    </source>
</evidence>
<gene>
    <name evidence="4" type="ORF">AsAng_0049110</name>
</gene>
<dbReference type="SMART" id="SM00967">
    <property type="entry name" value="SpoU_sub_bind"/>
    <property type="match status" value="1"/>
</dbReference>
<dbReference type="InterPro" id="IPR029064">
    <property type="entry name" value="Ribosomal_eL30-like_sf"/>
</dbReference>
<organism evidence="4 5">
    <name type="scientific">Aureispira anguillae</name>
    <dbReference type="NCBI Taxonomy" id="2864201"/>
    <lineage>
        <taxon>Bacteria</taxon>
        <taxon>Pseudomonadati</taxon>
        <taxon>Bacteroidota</taxon>
        <taxon>Saprospiria</taxon>
        <taxon>Saprospirales</taxon>
        <taxon>Saprospiraceae</taxon>
        <taxon>Aureispira</taxon>
    </lineage>
</organism>
<dbReference type="PANTHER" id="PTHR46429:SF1">
    <property type="entry name" value="23S RRNA (GUANOSINE-2'-O-)-METHYLTRANSFERASE RLMB"/>
    <property type="match status" value="1"/>
</dbReference>
<sequence>MHYKNKRPKIDKDKLIYGRHPVMDAIHNGMSIDKIMMSQGLKGEYEKELRNLCKERNIPLHIVPKDRINNVTQKNHQGVLGFLAHLEYQLIEDVFPTIYDRGEVPLVMVLDSITDVRNMGAIARSAEAMGVHALIIPYKKTAQINAEALKTSAGALSKIPVCRTASLGNAVDYLLMNGLQIVAADLRGKDMLDDLDLTLPTAIVMGAEDEGVRPHILRKATKWFKIPMLGTTDSFNVSVAAGIVLYETTRQRLKV</sequence>
<keyword evidence="2" id="KW-0808">Transferase</keyword>
<dbReference type="Gene3D" id="3.40.1280.10">
    <property type="match status" value="1"/>
</dbReference>
<dbReference type="Gene3D" id="3.30.1330.30">
    <property type="match status" value="1"/>
</dbReference>
<feature type="domain" description="RNA 2-O ribose methyltransferase substrate binding" evidence="3">
    <location>
        <begin position="15"/>
        <end position="89"/>
    </location>
</feature>
<dbReference type="NCBIfam" id="TIGR00186">
    <property type="entry name" value="rRNA_methyl_3"/>
    <property type="match status" value="1"/>
</dbReference>
<name>A0A916DUH4_9BACT</name>
<dbReference type="InterPro" id="IPR029026">
    <property type="entry name" value="tRNA_m1G_MTases_N"/>
</dbReference>
<accession>A0A916DUH4</accession>
<keyword evidence="5" id="KW-1185">Reference proteome</keyword>